<accession>A0A7T8B8U4</accession>
<dbReference type="RefSeq" id="WP_215624977.1">
    <property type="nucleotide sequence ID" value="NZ_CP067089.2"/>
</dbReference>
<organism evidence="2 3">
    <name type="scientific">Breznakiella homolactica</name>
    <dbReference type="NCBI Taxonomy" id="2798577"/>
    <lineage>
        <taxon>Bacteria</taxon>
        <taxon>Pseudomonadati</taxon>
        <taxon>Spirochaetota</taxon>
        <taxon>Spirochaetia</taxon>
        <taxon>Spirochaetales</taxon>
        <taxon>Breznakiellaceae</taxon>
        <taxon>Breznakiella</taxon>
    </lineage>
</organism>
<dbReference type="EMBL" id="CP067089">
    <property type="protein sequence ID" value="QQO07671.1"/>
    <property type="molecule type" value="Genomic_DNA"/>
</dbReference>
<dbReference type="Gene3D" id="3.40.190.120">
    <property type="entry name" value="Osmoprotection protein (prox), domain 2"/>
    <property type="match status" value="1"/>
</dbReference>
<dbReference type="InterPro" id="IPR007210">
    <property type="entry name" value="ABC_Gly_betaine_transp_sub-bd"/>
</dbReference>
<dbReference type="Pfam" id="PF04069">
    <property type="entry name" value="OpuAC"/>
    <property type="match status" value="1"/>
</dbReference>
<sequence length="301" mass="33836">MKSYHKTISVIVLLAVVLVFGLAGCGKDTEQTVRIATKPMTEQLILGEMLAMLIEENTGLKAEIIKGIGGGTSNIHPALVKGEFDMYPEYTGTGWSFVLKKEGIPGDGELFAELTKEYREQYDLEWVGMYGFNNTFGLVVRKDIAALHGIETYSDLAPYTKDLVFGAEYDFYEREDGYDALCAAYGFNFSKAVDLDIGLKYPAINSRQIDAMNIFTTDGQLSVSDVVMLQDDKNFYQTYYCGTVVRRDTLEKHPGLREALMLMDNIINEADMARLNYEVEGAQRDERTVAREYLRSKGMIK</sequence>
<name>A0A7T8B8U4_9SPIR</name>
<dbReference type="Gene3D" id="3.40.190.10">
    <property type="entry name" value="Periplasmic binding protein-like II"/>
    <property type="match status" value="1"/>
</dbReference>
<evidence type="ECO:0000259" key="1">
    <source>
        <dbReference type="Pfam" id="PF04069"/>
    </source>
</evidence>
<keyword evidence="3" id="KW-1185">Reference proteome</keyword>
<gene>
    <name evidence="2" type="ORF">JFL75_12015</name>
</gene>
<protein>
    <recommendedName>
        <fullName evidence="1">ABC-type glycine betaine transport system substrate-binding domain-containing protein</fullName>
    </recommendedName>
</protein>
<proteinExistence type="predicted"/>
<dbReference type="CDD" id="cd13612">
    <property type="entry name" value="PBP2_ProWX"/>
    <property type="match status" value="1"/>
</dbReference>
<evidence type="ECO:0000313" key="3">
    <source>
        <dbReference type="Proteomes" id="UP000595917"/>
    </source>
</evidence>
<evidence type="ECO:0000313" key="2">
    <source>
        <dbReference type="EMBL" id="QQO07671.1"/>
    </source>
</evidence>
<dbReference type="KEGG" id="bhc:JFL75_12015"/>
<reference evidence="2" key="1">
    <citation type="submission" date="2021-01" db="EMBL/GenBank/DDBJ databases">
        <title>Description of Breznakiella homolactica.</title>
        <authorList>
            <person name="Song Y."/>
            <person name="Brune A."/>
        </authorList>
    </citation>
    <scope>NUCLEOTIDE SEQUENCE</scope>
    <source>
        <strain evidence="2">RmG30</strain>
    </source>
</reference>
<dbReference type="GO" id="GO:0043190">
    <property type="term" value="C:ATP-binding cassette (ABC) transporter complex"/>
    <property type="evidence" value="ECO:0007669"/>
    <property type="project" value="InterPro"/>
</dbReference>
<dbReference type="Proteomes" id="UP000595917">
    <property type="component" value="Chromosome"/>
</dbReference>
<feature type="domain" description="ABC-type glycine betaine transport system substrate-binding" evidence="1">
    <location>
        <begin position="32"/>
        <end position="295"/>
    </location>
</feature>
<dbReference type="GO" id="GO:0022857">
    <property type="term" value="F:transmembrane transporter activity"/>
    <property type="evidence" value="ECO:0007669"/>
    <property type="project" value="InterPro"/>
</dbReference>
<dbReference type="SUPFAM" id="SSF53850">
    <property type="entry name" value="Periplasmic binding protein-like II"/>
    <property type="match status" value="1"/>
</dbReference>
<dbReference type="PROSITE" id="PS51257">
    <property type="entry name" value="PROKAR_LIPOPROTEIN"/>
    <property type="match status" value="1"/>
</dbReference>
<dbReference type="AlphaFoldDB" id="A0A7T8B8U4"/>